<dbReference type="EMBL" id="VUMR01000022">
    <property type="protein sequence ID" value="MSS56323.1"/>
    <property type="molecule type" value="Genomic_DNA"/>
</dbReference>
<dbReference type="Proteomes" id="UP000434241">
    <property type="component" value="Unassembled WGS sequence"/>
</dbReference>
<proteinExistence type="predicted"/>
<keyword evidence="2" id="KW-1185">Reference proteome</keyword>
<organism evidence="1 2">
    <name type="scientific">Holdemanella porci</name>
    <dbReference type="NCBI Taxonomy" id="2652276"/>
    <lineage>
        <taxon>Bacteria</taxon>
        <taxon>Bacillati</taxon>
        <taxon>Bacillota</taxon>
        <taxon>Erysipelotrichia</taxon>
        <taxon>Erysipelotrichales</taxon>
        <taxon>Erysipelotrichaceae</taxon>
        <taxon>Holdemanella</taxon>
    </lineage>
</organism>
<reference evidence="1 2" key="1">
    <citation type="submission" date="2019-08" db="EMBL/GenBank/DDBJ databases">
        <title>In-depth cultivation of the pig gut microbiome towards novel bacterial diversity and tailored functional studies.</title>
        <authorList>
            <person name="Wylensek D."/>
            <person name="Hitch T.C.A."/>
            <person name="Clavel T."/>
        </authorList>
    </citation>
    <scope>NUCLEOTIDE SEQUENCE [LARGE SCALE GENOMIC DNA]</scope>
    <source>
        <strain evidence="1 2">LKV-472-APC-3</strain>
    </source>
</reference>
<comment type="caution">
    <text evidence="1">The sequence shown here is derived from an EMBL/GenBank/DDBJ whole genome shotgun (WGS) entry which is preliminary data.</text>
</comment>
<gene>
    <name evidence="1" type="ORF">FYJ55_05295</name>
</gene>
<name>A0A6N7V1Z9_9FIRM</name>
<accession>A0A6N7V1Z9</accession>
<evidence type="ECO:0000313" key="2">
    <source>
        <dbReference type="Proteomes" id="UP000434241"/>
    </source>
</evidence>
<evidence type="ECO:0000313" key="1">
    <source>
        <dbReference type="EMBL" id="MSS56323.1"/>
    </source>
</evidence>
<dbReference type="AlphaFoldDB" id="A0A6N7V1Z9"/>
<protein>
    <submittedName>
        <fullName evidence="1">Uncharacterized protein</fullName>
    </submittedName>
</protein>
<sequence length="76" mass="8680">MIVHHVVEVATNTPVNPVYFYLCFGFSQFERGIRAKTTKPPAMRVVSKNVIQNNHHSFYNEGVQAIKIRKNGDYNG</sequence>